<feature type="domain" description="Solute-binding protein family 5" evidence="3">
    <location>
        <begin position="198"/>
        <end position="584"/>
    </location>
</feature>
<dbReference type="PANTHER" id="PTHR30290">
    <property type="entry name" value="PERIPLASMIC BINDING COMPONENT OF ABC TRANSPORTER"/>
    <property type="match status" value="1"/>
</dbReference>
<evidence type="ECO:0000259" key="3">
    <source>
        <dbReference type="Pfam" id="PF00496"/>
    </source>
</evidence>
<proteinExistence type="predicted"/>
<evidence type="ECO:0000313" key="5">
    <source>
        <dbReference type="Proteomes" id="UP000248889"/>
    </source>
</evidence>
<evidence type="ECO:0000313" key="4">
    <source>
        <dbReference type="EMBL" id="RAG86134.1"/>
    </source>
</evidence>
<dbReference type="Gene3D" id="3.10.105.10">
    <property type="entry name" value="Dipeptide-binding Protein, Domain 3"/>
    <property type="match status" value="1"/>
</dbReference>
<dbReference type="CDD" id="cd08506">
    <property type="entry name" value="PBP2_clavulanate_OppA2"/>
    <property type="match status" value="1"/>
</dbReference>
<reference evidence="4 5" key="1">
    <citation type="submission" date="2018-06" db="EMBL/GenBank/DDBJ databases">
        <title>Streptacidiphilus pinicola sp. nov., isolated from pine grove soil.</title>
        <authorList>
            <person name="Roh S.G."/>
            <person name="Park S."/>
            <person name="Kim M.-K."/>
            <person name="Yun B.-R."/>
            <person name="Park J."/>
            <person name="Kim M.J."/>
            <person name="Kim Y.S."/>
            <person name="Kim S.B."/>
        </authorList>
    </citation>
    <scope>NUCLEOTIDE SEQUENCE [LARGE SCALE GENOMIC DNA]</scope>
    <source>
        <strain evidence="4 5">MMS16-CNU450</strain>
    </source>
</reference>
<name>A0A2X0ILZ3_9ACTN</name>
<feature type="compositionally biased region" description="Low complexity" evidence="1">
    <location>
        <begin position="468"/>
        <end position="479"/>
    </location>
</feature>
<keyword evidence="2" id="KW-1133">Transmembrane helix</keyword>
<evidence type="ECO:0000256" key="1">
    <source>
        <dbReference type="SAM" id="MobiDB-lite"/>
    </source>
</evidence>
<protein>
    <submittedName>
        <fullName evidence="4">ABC transporter substrate-binding protein</fullName>
    </submittedName>
</protein>
<evidence type="ECO:0000256" key="2">
    <source>
        <dbReference type="SAM" id="Phobius"/>
    </source>
</evidence>
<gene>
    <name evidence="4" type="ORF">DN069_08110</name>
</gene>
<comment type="caution">
    <text evidence="4">The sequence shown here is derived from an EMBL/GenBank/DDBJ whole genome shotgun (WGS) entry which is preliminary data.</text>
</comment>
<dbReference type="Pfam" id="PF00496">
    <property type="entry name" value="SBP_bac_5"/>
    <property type="match status" value="1"/>
</dbReference>
<dbReference type="Proteomes" id="UP000248889">
    <property type="component" value="Unassembled WGS sequence"/>
</dbReference>
<dbReference type="GO" id="GO:0015833">
    <property type="term" value="P:peptide transport"/>
    <property type="evidence" value="ECO:0007669"/>
    <property type="project" value="TreeGrafter"/>
</dbReference>
<keyword evidence="2" id="KW-0812">Transmembrane</keyword>
<dbReference type="InterPro" id="IPR000914">
    <property type="entry name" value="SBP_5_dom"/>
</dbReference>
<dbReference type="GO" id="GO:1904680">
    <property type="term" value="F:peptide transmembrane transporter activity"/>
    <property type="evidence" value="ECO:0007669"/>
    <property type="project" value="TreeGrafter"/>
</dbReference>
<dbReference type="EMBL" id="QKYN01000032">
    <property type="protein sequence ID" value="RAG86134.1"/>
    <property type="molecule type" value="Genomic_DNA"/>
</dbReference>
<dbReference type="OrthoDB" id="5240629at2"/>
<feature type="region of interest" description="Disordered" evidence="1">
    <location>
        <begin position="468"/>
        <end position="492"/>
    </location>
</feature>
<keyword evidence="2" id="KW-0472">Membrane</keyword>
<accession>A0A2X0ILZ3</accession>
<organism evidence="4 5">
    <name type="scientific">Streptacidiphilus pinicola</name>
    <dbReference type="NCBI Taxonomy" id="2219663"/>
    <lineage>
        <taxon>Bacteria</taxon>
        <taxon>Bacillati</taxon>
        <taxon>Actinomycetota</taxon>
        <taxon>Actinomycetes</taxon>
        <taxon>Kitasatosporales</taxon>
        <taxon>Streptomycetaceae</taxon>
        <taxon>Streptacidiphilus</taxon>
    </lineage>
</organism>
<dbReference type="Gene3D" id="3.40.190.10">
    <property type="entry name" value="Periplasmic binding protein-like II"/>
    <property type="match status" value="1"/>
</dbReference>
<dbReference type="SUPFAM" id="SSF53850">
    <property type="entry name" value="Periplasmic binding protein-like II"/>
    <property type="match status" value="1"/>
</dbReference>
<dbReference type="InterPro" id="IPR039424">
    <property type="entry name" value="SBP_5"/>
</dbReference>
<feature type="transmembrane region" description="Helical" evidence="2">
    <location>
        <begin position="120"/>
        <end position="138"/>
    </location>
</feature>
<keyword evidence="5" id="KW-1185">Reference proteome</keyword>
<dbReference type="AlphaFoldDB" id="A0A2X0ILZ3"/>
<dbReference type="PANTHER" id="PTHR30290:SF83">
    <property type="entry name" value="ABC TRANSPORTER SUBSTRATE-BINDING PROTEIN"/>
    <property type="match status" value="1"/>
</dbReference>
<sequence length="672" mass="71307">MDRRRFRCSRHHWTPVSLEGRPRIRLAPKDVGSTPFGWPKGQVRWGDNAGLWGSGIAPPAPARSMLAVDVHLARTVGRRLPPRAGRPAMLRCRRARADVQATVKCHMADGVTVKARRSGLVALAALGLIAVAGCGGAGHGDEGQGRVAKGGTLYVLSTLDLEHLDPARNYVTSSEDVSRLVYRTLTTYAAAPGKAGGEIVPDLATDTGRPSDGARTWTFTLKPGVKYEDGRPITSQDIKYGVERTFAAELPEGPPYARMWLAGGSTYQGPYKDKQGLASIGTPDTRTIVFRLDRPVADFGSAVSLPMFAPVPADKDTGVRYDSRPFSSGPYEIADFQPHKQLTLVRNTYWNPATDTVRKGLPGKVVIDLNLDPAVVDQRLIAGTGKDADAVAFEPIGPASVGPVMADPAVRKRLVTGDSINTRYLSINTAHKPLDDVRVREAIAYALDKDALRTTRGGPIAGDIATTLLPPALPGAGPDDPFPSPGDKGDPAKAKALLAEAGHSSGLTLTLDTPATTAGQAQGEAVQASLSRAGITVKINTISTSAFYSTVGNTSQEHDLVIDGWTPDWPTASTYLPLVFDGRQITAEGNNDHAQYDSAKVNARLDAIAAMKDPAAAAAAYGELAKQIMRDVPVVPFLWDKAAILVGSHVGGAYGHIAYVGRLDLVSLGLRP</sequence>